<accession>A0A6M3KU90</accession>
<name>A0A6M3KU90_9ZZZZ</name>
<organism evidence="1">
    <name type="scientific">viral metagenome</name>
    <dbReference type="NCBI Taxonomy" id="1070528"/>
    <lineage>
        <taxon>unclassified sequences</taxon>
        <taxon>metagenomes</taxon>
        <taxon>organismal metagenomes</taxon>
    </lineage>
</organism>
<proteinExistence type="predicted"/>
<reference evidence="1" key="1">
    <citation type="submission" date="2020-03" db="EMBL/GenBank/DDBJ databases">
        <title>The deep terrestrial virosphere.</title>
        <authorList>
            <person name="Holmfeldt K."/>
            <person name="Nilsson E."/>
            <person name="Simone D."/>
            <person name="Lopez-Fernandez M."/>
            <person name="Wu X."/>
            <person name="de Brujin I."/>
            <person name="Lundin D."/>
            <person name="Andersson A."/>
            <person name="Bertilsson S."/>
            <person name="Dopson M."/>
        </authorList>
    </citation>
    <scope>NUCLEOTIDE SEQUENCE</scope>
    <source>
        <strain evidence="1">MM415B02291</strain>
    </source>
</reference>
<sequence length="98" mass="11454">MAEYKCPKCGGEMFLDDETGCYLCHSCFWAHEQLWLKGYWTRDAEEAAKRCGNCAHQPELGRNVCCDKYVSTWELDEGHESHSPPPDFRCKFWRAKNN</sequence>
<protein>
    <submittedName>
        <fullName evidence="1">Uncharacterized protein</fullName>
    </submittedName>
</protein>
<dbReference type="EMBL" id="MT142550">
    <property type="protein sequence ID" value="QJA85035.1"/>
    <property type="molecule type" value="Genomic_DNA"/>
</dbReference>
<gene>
    <name evidence="1" type="ORF">MM415B02291_0003</name>
</gene>
<evidence type="ECO:0000313" key="1">
    <source>
        <dbReference type="EMBL" id="QJA85035.1"/>
    </source>
</evidence>
<dbReference type="AlphaFoldDB" id="A0A6M3KU90"/>